<dbReference type="PANTHER" id="PTHR43708">
    <property type="entry name" value="CONSERVED EXPRESSED OXIDOREDUCTASE (EUROFUNG)"/>
    <property type="match status" value="1"/>
</dbReference>
<dbReference type="AlphaFoldDB" id="X0TPI7"/>
<proteinExistence type="predicted"/>
<dbReference type="PANTHER" id="PTHR43708:SF8">
    <property type="entry name" value="OXIDOREDUCTASE"/>
    <property type="match status" value="1"/>
</dbReference>
<dbReference type="SUPFAM" id="SSF55347">
    <property type="entry name" value="Glyceraldehyde-3-phosphate dehydrogenase-like, C-terminal domain"/>
    <property type="match status" value="1"/>
</dbReference>
<evidence type="ECO:0000313" key="2">
    <source>
        <dbReference type="EMBL" id="GAF95164.1"/>
    </source>
</evidence>
<comment type="caution">
    <text evidence="2">The sequence shown here is derived from an EMBL/GenBank/DDBJ whole genome shotgun (WGS) entry which is preliminary data.</text>
</comment>
<organism evidence="2">
    <name type="scientific">marine sediment metagenome</name>
    <dbReference type="NCBI Taxonomy" id="412755"/>
    <lineage>
        <taxon>unclassified sequences</taxon>
        <taxon>metagenomes</taxon>
        <taxon>ecological metagenomes</taxon>
    </lineage>
</organism>
<dbReference type="Gene3D" id="3.30.360.10">
    <property type="entry name" value="Dihydrodipicolinate Reductase, domain 2"/>
    <property type="match status" value="1"/>
</dbReference>
<accession>X0TPI7</accession>
<dbReference type="InterPro" id="IPR051317">
    <property type="entry name" value="Gfo/Idh/MocA_oxidoreduct"/>
</dbReference>
<feature type="domain" description="GFO/IDH/MocA-like oxidoreductase" evidence="1">
    <location>
        <begin position="11"/>
        <end position="132"/>
    </location>
</feature>
<dbReference type="InterPro" id="IPR055170">
    <property type="entry name" value="GFO_IDH_MocA-like_dom"/>
</dbReference>
<name>X0TPI7_9ZZZZ</name>
<feature type="non-terminal residue" evidence="2">
    <location>
        <position position="1"/>
    </location>
</feature>
<evidence type="ECO:0000259" key="1">
    <source>
        <dbReference type="Pfam" id="PF22725"/>
    </source>
</evidence>
<dbReference type="EMBL" id="BARS01010580">
    <property type="protein sequence ID" value="GAF95164.1"/>
    <property type="molecule type" value="Genomic_DNA"/>
</dbReference>
<sequence>VSYQRHGLAPYRYCREVISSGELGNCHFISCWQSQNWYSTQVPCGTWRSQMKWAGGGQLNDSGSHLLDIVLWMTGLKPVEVFSYQDNMGSEVDVLSAIAVKFDNGALCNFSVVGHAVNFYEEIALFCEEATLAIVGQEVWRWEAETKQVVSGDDLGRTRDPDSNFIGALRGQEQIQASPQDGLEVIRLSEAIWESAATGQPATVKH</sequence>
<protein>
    <recommendedName>
        <fullName evidence="1">GFO/IDH/MocA-like oxidoreductase domain-containing protein</fullName>
    </recommendedName>
</protein>
<gene>
    <name evidence="2" type="ORF">S01H1_19564</name>
</gene>
<reference evidence="2" key="1">
    <citation type="journal article" date="2014" name="Front. Microbiol.">
        <title>High frequency of phylogenetically diverse reductive dehalogenase-homologous genes in deep subseafloor sedimentary metagenomes.</title>
        <authorList>
            <person name="Kawai M."/>
            <person name="Futagami T."/>
            <person name="Toyoda A."/>
            <person name="Takaki Y."/>
            <person name="Nishi S."/>
            <person name="Hori S."/>
            <person name="Arai W."/>
            <person name="Tsubouchi T."/>
            <person name="Morono Y."/>
            <person name="Uchiyama I."/>
            <person name="Ito T."/>
            <person name="Fujiyama A."/>
            <person name="Inagaki F."/>
            <person name="Takami H."/>
        </authorList>
    </citation>
    <scope>NUCLEOTIDE SEQUENCE</scope>
    <source>
        <strain evidence="2">Expedition CK06-06</strain>
    </source>
</reference>
<dbReference type="Pfam" id="PF22725">
    <property type="entry name" value="GFO_IDH_MocA_C3"/>
    <property type="match status" value="1"/>
</dbReference>